<evidence type="ECO:0000259" key="3">
    <source>
        <dbReference type="PROSITE" id="PS50943"/>
    </source>
</evidence>
<reference evidence="4 5" key="1">
    <citation type="submission" date="2018-08" db="EMBL/GenBank/DDBJ databases">
        <title>A genome reference for cultivated species of the human gut microbiota.</title>
        <authorList>
            <person name="Zou Y."/>
            <person name="Xue W."/>
            <person name="Luo G."/>
        </authorList>
    </citation>
    <scope>NUCLEOTIDE SEQUENCE [LARGE SCALE GENOMIC DNA]</scope>
    <source>
        <strain evidence="4 5">TM07-19</strain>
    </source>
</reference>
<evidence type="ECO:0000313" key="4">
    <source>
        <dbReference type="EMBL" id="RGJ20531.1"/>
    </source>
</evidence>
<protein>
    <submittedName>
        <fullName evidence="4">XRE family transcriptional regulator</fullName>
    </submittedName>
</protein>
<keyword evidence="2" id="KW-0812">Transmembrane</keyword>
<dbReference type="Pfam" id="PF01381">
    <property type="entry name" value="HTH_3"/>
    <property type="match status" value="1"/>
</dbReference>
<feature type="transmembrane region" description="Helical" evidence="2">
    <location>
        <begin position="109"/>
        <end position="127"/>
    </location>
</feature>
<feature type="transmembrane region" description="Helical" evidence="2">
    <location>
        <begin position="139"/>
        <end position="161"/>
    </location>
</feature>
<dbReference type="SMART" id="SM00530">
    <property type="entry name" value="HTH_XRE"/>
    <property type="match status" value="1"/>
</dbReference>
<dbReference type="EMBL" id="QSOV01000026">
    <property type="protein sequence ID" value="RGJ20531.1"/>
    <property type="molecule type" value="Genomic_DNA"/>
</dbReference>
<feature type="transmembrane region" description="Helical" evidence="2">
    <location>
        <begin position="82"/>
        <end position="103"/>
    </location>
</feature>
<evidence type="ECO:0000256" key="1">
    <source>
        <dbReference type="ARBA" id="ARBA00023125"/>
    </source>
</evidence>
<evidence type="ECO:0000313" key="5">
    <source>
        <dbReference type="Proteomes" id="UP000260655"/>
    </source>
</evidence>
<dbReference type="InterPro" id="IPR001387">
    <property type="entry name" value="Cro/C1-type_HTH"/>
</dbReference>
<keyword evidence="1" id="KW-0238">DNA-binding</keyword>
<dbReference type="GO" id="GO:0003677">
    <property type="term" value="F:DNA binding"/>
    <property type="evidence" value="ECO:0007669"/>
    <property type="project" value="UniProtKB-KW"/>
</dbReference>
<dbReference type="InterPro" id="IPR010982">
    <property type="entry name" value="Lambda_DNA-bd_dom_sf"/>
</dbReference>
<dbReference type="PROSITE" id="PS50943">
    <property type="entry name" value="HTH_CROC1"/>
    <property type="match status" value="1"/>
</dbReference>
<accession>A0A3E4GLF4</accession>
<dbReference type="RefSeq" id="WP_106492971.1">
    <property type="nucleotide sequence ID" value="NZ_JBQHQT010000012.1"/>
</dbReference>
<feature type="domain" description="HTH cro/C1-type" evidence="3">
    <location>
        <begin position="7"/>
        <end position="61"/>
    </location>
</feature>
<dbReference type="AlphaFoldDB" id="A0A3E4GLF4"/>
<proteinExistence type="predicted"/>
<dbReference type="PANTHER" id="PTHR46558">
    <property type="entry name" value="TRACRIPTIONAL REGULATORY PROTEIN-RELATED-RELATED"/>
    <property type="match status" value="1"/>
</dbReference>
<evidence type="ECO:0000256" key="2">
    <source>
        <dbReference type="SAM" id="Phobius"/>
    </source>
</evidence>
<gene>
    <name evidence="4" type="ORF">DXD67_15280</name>
</gene>
<dbReference type="SUPFAM" id="SSF47413">
    <property type="entry name" value="lambda repressor-like DNA-binding domains"/>
    <property type="match status" value="1"/>
</dbReference>
<dbReference type="PANTHER" id="PTHR46558:SF13">
    <property type="entry name" value="HTH-TYPE TRANSCRIPTIONAL REGULATOR IMMR"/>
    <property type="match status" value="1"/>
</dbReference>
<keyword evidence="2" id="KW-0472">Membrane</keyword>
<sequence length="207" mass="23519">MNIADRILYLRKSKGISQEELADKVGVSRQAVSKWESEQSMPDVEKIIIMSDYFNVTTDYILKGIEVVENKEEKSKEIVGKVLYIASTALIVIGLLCAIGEWYEKQTMSSIYGSMIIQVVGVFEYFLAKVISKENSSFYVKWLNTIIIAFIPISMITSYISELIFKVGGGISPYPIGIFHSFVFLLVYLIVIMVSYAYLKKQNKFLI</sequence>
<keyword evidence="2" id="KW-1133">Transmembrane helix</keyword>
<feature type="transmembrane region" description="Helical" evidence="2">
    <location>
        <begin position="173"/>
        <end position="199"/>
    </location>
</feature>
<dbReference type="Proteomes" id="UP000260655">
    <property type="component" value="Unassembled WGS sequence"/>
</dbReference>
<name>A0A3E4GLF4_9FIRM</name>
<organism evidence="4 5">
    <name type="scientific">Coprococcus comes</name>
    <dbReference type="NCBI Taxonomy" id="410072"/>
    <lineage>
        <taxon>Bacteria</taxon>
        <taxon>Bacillati</taxon>
        <taxon>Bacillota</taxon>
        <taxon>Clostridia</taxon>
        <taxon>Lachnospirales</taxon>
        <taxon>Lachnospiraceae</taxon>
        <taxon>Coprococcus</taxon>
    </lineage>
</organism>
<dbReference type="Gene3D" id="1.10.260.40">
    <property type="entry name" value="lambda repressor-like DNA-binding domains"/>
    <property type="match status" value="1"/>
</dbReference>
<comment type="caution">
    <text evidence="4">The sequence shown here is derived from an EMBL/GenBank/DDBJ whole genome shotgun (WGS) entry which is preliminary data.</text>
</comment>
<dbReference type="CDD" id="cd00093">
    <property type="entry name" value="HTH_XRE"/>
    <property type="match status" value="1"/>
</dbReference>